<keyword evidence="1" id="KW-0805">Transcription regulation</keyword>
<proteinExistence type="predicted"/>
<evidence type="ECO:0000259" key="4">
    <source>
        <dbReference type="PROSITE" id="PS50932"/>
    </source>
</evidence>
<evidence type="ECO:0000313" key="5">
    <source>
        <dbReference type="EMBL" id="TWI87962.1"/>
    </source>
</evidence>
<dbReference type="InterPro" id="IPR001761">
    <property type="entry name" value="Peripla_BP/Lac1_sug-bd_dom"/>
</dbReference>
<dbReference type="InterPro" id="IPR000843">
    <property type="entry name" value="HTH_LacI"/>
</dbReference>
<dbReference type="CDD" id="cd06267">
    <property type="entry name" value="PBP1_LacI_sugar_binding-like"/>
    <property type="match status" value="1"/>
</dbReference>
<dbReference type="SMART" id="SM00354">
    <property type="entry name" value="HTH_LACI"/>
    <property type="match status" value="1"/>
</dbReference>
<comment type="caution">
    <text evidence="5">The sequence shown here is derived from an EMBL/GenBank/DDBJ whole genome shotgun (WGS) entry which is preliminary data.</text>
</comment>
<organism evidence="5 6">
    <name type="scientific">Chitinophaga japonensis</name>
    <name type="common">Flexibacter japonensis</name>
    <dbReference type="NCBI Taxonomy" id="104662"/>
    <lineage>
        <taxon>Bacteria</taxon>
        <taxon>Pseudomonadati</taxon>
        <taxon>Bacteroidota</taxon>
        <taxon>Chitinophagia</taxon>
        <taxon>Chitinophagales</taxon>
        <taxon>Chitinophagaceae</taxon>
        <taxon>Chitinophaga</taxon>
    </lineage>
</organism>
<evidence type="ECO:0000256" key="1">
    <source>
        <dbReference type="ARBA" id="ARBA00023015"/>
    </source>
</evidence>
<keyword evidence="3" id="KW-0804">Transcription</keyword>
<dbReference type="InterPro" id="IPR028082">
    <property type="entry name" value="Peripla_BP_I"/>
</dbReference>
<dbReference type="OrthoDB" id="9803256at2"/>
<dbReference type="EMBL" id="VLLG01000003">
    <property type="protein sequence ID" value="TWI87962.1"/>
    <property type="molecule type" value="Genomic_DNA"/>
</dbReference>
<dbReference type="RefSeq" id="WP_145712632.1">
    <property type="nucleotide sequence ID" value="NZ_BAAAFY010000001.1"/>
</dbReference>
<dbReference type="PANTHER" id="PTHR30146:SF109">
    <property type="entry name" value="HTH-TYPE TRANSCRIPTIONAL REGULATOR GALS"/>
    <property type="match status" value="1"/>
</dbReference>
<dbReference type="SUPFAM" id="SSF47413">
    <property type="entry name" value="lambda repressor-like DNA-binding domains"/>
    <property type="match status" value="1"/>
</dbReference>
<evidence type="ECO:0000313" key="6">
    <source>
        <dbReference type="Proteomes" id="UP000316778"/>
    </source>
</evidence>
<dbReference type="Proteomes" id="UP000316778">
    <property type="component" value="Unassembled WGS sequence"/>
</dbReference>
<dbReference type="SUPFAM" id="SSF53822">
    <property type="entry name" value="Periplasmic binding protein-like I"/>
    <property type="match status" value="1"/>
</dbReference>
<dbReference type="PROSITE" id="PS50932">
    <property type="entry name" value="HTH_LACI_2"/>
    <property type="match status" value="1"/>
</dbReference>
<dbReference type="PANTHER" id="PTHR30146">
    <property type="entry name" value="LACI-RELATED TRANSCRIPTIONAL REPRESSOR"/>
    <property type="match status" value="1"/>
</dbReference>
<keyword evidence="2" id="KW-0238">DNA-binding</keyword>
<gene>
    <name evidence="5" type="ORF">LX66_2036</name>
</gene>
<dbReference type="GO" id="GO:0000976">
    <property type="term" value="F:transcription cis-regulatory region binding"/>
    <property type="evidence" value="ECO:0007669"/>
    <property type="project" value="TreeGrafter"/>
</dbReference>
<dbReference type="AlphaFoldDB" id="A0A562T344"/>
<feature type="domain" description="HTH lacI-type" evidence="4">
    <location>
        <begin position="5"/>
        <end position="59"/>
    </location>
</feature>
<dbReference type="GO" id="GO:0003700">
    <property type="term" value="F:DNA-binding transcription factor activity"/>
    <property type="evidence" value="ECO:0007669"/>
    <property type="project" value="TreeGrafter"/>
</dbReference>
<dbReference type="CDD" id="cd01392">
    <property type="entry name" value="HTH_LacI"/>
    <property type="match status" value="1"/>
</dbReference>
<dbReference type="Gene3D" id="1.10.260.40">
    <property type="entry name" value="lambda repressor-like DNA-binding domains"/>
    <property type="match status" value="1"/>
</dbReference>
<dbReference type="Pfam" id="PF00532">
    <property type="entry name" value="Peripla_BP_1"/>
    <property type="match status" value="1"/>
</dbReference>
<accession>A0A562T344</accession>
<evidence type="ECO:0000256" key="3">
    <source>
        <dbReference type="ARBA" id="ARBA00023163"/>
    </source>
</evidence>
<name>A0A562T344_CHIJA</name>
<protein>
    <submittedName>
        <fullName evidence="5">LacI family transcriptional regulator</fullName>
    </submittedName>
</protein>
<dbReference type="Gene3D" id="3.40.50.2300">
    <property type="match status" value="2"/>
</dbReference>
<reference evidence="5 6" key="1">
    <citation type="journal article" date="2013" name="Stand. Genomic Sci.">
        <title>Genomic Encyclopedia of Type Strains, Phase I: The one thousand microbial genomes (KMG-I) project.</title>
        <authorList>
            <person name="Kyrpides N.C."/>
            <person name="Woyke T."/>
            <person name="Eisen J.A."/>
            <person name="Garrity G."/>
            <person name="Lilburn T.G."/>
            <person name="Beck B.J."/>
            <person name="Whitman W.B."/>
            <person name="Hugenholtz P."/>
            <person name="Klenk H.P."/>
        </authorList>
    </citation>
    <scope>NUCLEOTIDE SEQUENCE [LARGE SCALE GENOMIC DNA]</scope>
    <source>
        <strain evidence="5 6">DSM 13484</strain>
    </source>
</reference>
<dbReference type="Pfam" id="PF00356">
    <property type="entry name" value="LacI"/>
    <property type="match status" value="1"/>
</dbReference>
<dbReference type="InterPro" id="IPR010982">
    <property type="entry name" value="Lambda_DNA-bd_dom_sf"/>
</dbReference>
<keyword evidence="6" id="KW-1185">Reference proteome</keyword>
<evidence type="ECO:0000256" key="2">
    <source>
        <dbReference type="ARBA" id="ARBA00023125"/>
    </source>
</evidence>
<sequence>MSRKVTIADIARELNLTGATVSRALNNRPGTSESTRRLVQATAERMRYQRDRIAYSLRSGRSHIIGVIIPSAEINFFGSVIHGIENMANQHGYNVLIYQSNELPAFERKGIATFLGTRVDGILASIAKETTDFRHYLEVKERGLPLVFFDRANDSLHIPSVVVDDFKGAWYATEHLVHQGYRRIAHIAGQQHLKIFRDRLEGYKAALAANNLPVDDTLIYYGNVSIEAGRQAVRHLLAQARPPDAVFAVEDFSALGAIKELKDRQVSIPGEFGVIGFANEAFGEHITPSLSSIDQQTVQMGKEAFKLLLEMIEGGAGQVQHHTKSRIILEPVPVFRQSSLRRPLHGGQQP</sequence>